<reference evidence="10" key="1">
    <citation type="submission" date="2018-08" db="EMBL/GenBank/DDBJ databases">
        <authorList>
            <person name="Kim S.-J."/>
            <person name="Jung G.-Y."/>
        </authorList>
    </citation>
    <scope>NUCLEOTIDE SEQUENCE [LARGE SCALE GENOMIC DNA]</scope>
    <source>
        <strain evidence="10">GY_H</strain>
    </source>
</reference>
<dbReference type="GO" id="GO:0016780">
    <property type="term" value="F:phosphotransferase activity, for other substituted phosphate groups"/>
    <property type="evidence" value="ECO:0007669"/>
    <property type="project" value="InterPro"/>
</dbReference>
<feature type="transmembrane region" description="Helical" evidence="8">
    <location>
        <begin position="140"/>
        <end position="157"/>
    </location>
</feature>
<dbReference type="GO" id="GO:0046872">
    <property type="term" value="F:metal ion binding"/>
    <property type="evidence" value="ECO:0007669"/>
    <property type="project" value="UniProtKB-KW"/>
</dbReference>
<keyword evidence="7" id="KW-0479">Metal-binding</keyword>
<sequence length="342" mass="35887">MSVAALSLSTAVLILIASAAMSYGLLLLLRPLLLRYALALPNARSSHKIPTPQGAGIGVIAATVAISALAALALDGIANGTLWIVLTATIGIAIVGAVDDIRPVPVLPRLLLQAAAVAAILIAIPADARVVPMLPFWPERLLLGLGAVWFVNLTNFMDGIDWITAAETVPVTAFIALFGVFGATSPTEAVVALALCGAMIGFAPLNRPVAKMFLGDVGSLAIGLLMAWMLVELAGRGHLAAAILLPLYYLADATLTLLRRLSRGETIWIAHRTHFYQRATQNGFSVMETVTRIFAVNVVLGLLALATMIWAGLDAQIVALACGVALVTWLLFIFNRGRASAS</sequence>
<organism evidence="9 10">
    <name type="scientific">Undibacter mobilis</name>
    <dbReference type="NCBI Taxonomy" id="2292256"/>
    <lineage>
        <taxon>Bacteria</taxon>
        <taxon>Pseudomonadati</taxon>
        <taxon>Pseudomonadota</taxon>
        <taxon>Alphaproteobacteria</taxon>
        <taxon>Hyphomicrobiales</taxon>
        <taxon>Nitrobacteraceae</taxon>
        <taxon>Undibacter</taxon>
    </lineage>
</organism>
<feature type="transmembrane region" description="Helical" evidence="8">
    <location>
        <begin position="12"/>
        <end position="33"/>
    </location>
</feature>
<keyword evidence="4 8" id="KW-0812">Transmembrane</keyword>
<dbReference type="PANTHER" id="PTHR22926">
    <property type="entry name" value="PHOSPHO-N-ACETYLMURAMOYL-PENTAPEPTIDE-TRANSFERASE"/>
    <property type="match status" value="1"/>
</dbReference>
<evidence type="ECO:0000256" key="1">
    <source>
        <dbReference type="ARBA" id="ARBA00004651"/>
    </source>
</evidence>
<evidence type="ECO:0000256" key="6">
    <source>
        <dbReference type="ARBA" id="ARBA00023136"/>
    </source>
</evidence>
<keyword evidence="5 8" id="KW-1133">Transmembrane helix</keyword>
<name>A0A371BC29_9BRAD</name>
<accession>A0A371BC29</accession>
<dbReference type="GO" id="GO:0009103">
    <property type="term" value="P:lipopolysaccharide biosynthetic process"/>
    <property type="evidence" value="ECO:0007669"/>
    <property type="project" value="TreeGrafter"/>
</dbReference>
<dbReference type="RefSeq" id="WP_115517137.1">
    <property type="nucleotide sequence ID" value="NZ_QRGO01000001.1"/>
</dbReference>
<feature type="transmembrane region" description="Helical" evidence="8">
    <location>
        <begin position="80"/>
        <end position="98"/>
    </location>
</feature>
<dbReference type="CDD" id="cd06854">
    <property type="entry name" value="GT_WbpL_WbcO_like"/>
    <property type="match status" value="1"/>
</dbReference>
<keyword evidence="10" id="KW-1185">Reference proteome</keyword>
<evidence type="ECO:0000256" key="2">
    <source>
        <dbReference type="ARBA" id="ARBA00022475"/>
    </source>
</evidence>
<feature type="transmembrane region" description="Helical" evidence="8">
    <location>
        <begin position="110"/>
        <end position="128"/>
    </location>
</feature>
<dbReference type="EMBL" id="QRGO01000001">
    <property type="protein sequence ID" value="RDV05110.1"/>
    <property type="molecule type" value="Genomic_DNA"/>
</dbReference>
<dbReference type="PANTHER" id="PTHR22926:SF3">
    <property type="entry name" value="UNDECAPRENYL-PHOSPHATE ALPHA-N-ACETYLGLUCOSAMINYL 1-PHOSPHATE TRANSFERASE"/>
    <property type="match status" value="1"/>
</dbReference>
<dbReference type="Pfam" id="PF00953">
    <property type="entry name" value="Glycos_transf_4"/>
    <property type="match status" value="1"/>
</dbReference>
<keyword evidence="6 8" id="KW-0472">Membrane</keyword>
<comment type="subcellular location">
    <subcellularLocation>
        <location evidence="1">Cell membrane</location>
        <topology evidence="1">Multi-pass membrane protein</topology>
    </subcellularLocation>
</comment>
<evidence type="ECO:0000256" key="3">
    <source>
        <dbReference type="ARBA" id="ARBA00022679"/>
    </source>
</evidence>
<evidence type="ECO:0000313" key="9">
    <source>
        <dbReference type="EMBL" id="RDV05110.1"/>
    </source>
</evidence>
<evidence type="ECO:0000256" key="5">
    <source>
        <dbReference type="ARBA" id="ARBA00022989"/>
    </source>
</evidence>
<feature type="transmembrane region" description="Helical" evidence="8">
    <location>
        <begin position="54"/>
        <end position="74"/>
    </location>
</feature>
<evidence type="ECO:0000256" key="7">
    <source>
        <dbReference type="PIRSR" id="PIRSR600715-1"/>
    </source>
</evidence>
<protein>
    <submittedName>
        <fullName evidence="9">Glycosyl transferase</fullName>
    </submittedName>
</protein>
<evidence type="ECO:0000256" key="4">
    <source>
        <dbReference type="ARBA" id="ARBA00022692"/>
    </source>
</evidence>
<comment type="cofactor">
    <cofactor evidence="7">
        <name>Mg(2+)</name>
        <dbReference type="ChEBI" id="CHEBI:18420"/>
    </cofactor>
</comment>
<feature type="transmembrane region" description="Helical" evidence="8">
    <location>
        <begin position="293"/>
        <end position="311"/>
    </location>
</feature>
<keyword evidence="2" id="KW-1003">Cell membrane</keyword>
<feature type="transmembrane region" description="Helical" evidence="8">
    <location>
        <begin position="317"/>
        <end position="334"/>
    </location>
</feature>
<feature type="transmembrane region" description="Helical" evidence="8">
    <location>
        <begin position="213"/>
        <end position="231"/>
    </location>
</feature>
<dbReference type="GO" id="GO:0044038">
    <property type="term" value="P:cell wall macromolecule biosynthetic process"/>
    <property type="evidence" value="ECO:0007669"/>
    <property type="project" value="TreeGrafter"/>
</dbReference>
<evidence type="ECO:0000256" key="8">
    <source>
        <dbReference type="SAM" id="Phobius"/>
    </source>
</evidence>
<dbReference type="GO" id="GO:0005886">
    <property type="term" value="C:plasma membrane"/>
    <property type="evidence" value="ECO:0007669"/>
    <property type="project" value="UniProtKB-SubCell"/>
</dbReference>
<comment type="caution">
    <text evidence="9">The sequence shown here is derived from an EMBL/GenBank/DDBJ whole genome shotgun (WGS) entry which is preliminary data.</text>
</comment>
<keyword evidence="7" id="KW-0460">Magnesium</keyword>
<dbReference type="GO" id="GO:0071555">
    <property type="term" value="P:cell wall organization"/>
    <property type="evidence" value="ECO:0007669"/>
    <property type="project" value="TreeGrafter"/>
</dbReference>
<feature type="binding site" evidence="7">
    <location>
        <position position="155"/>
    </location>
    <ligand>
        <name>Mg(2+)</name>
        <dbReference type="ChEBI" id="CHEBI:18420"/>
    </ligand>
</feature>
<evidence type="ECO:0000313" key="10">
    <source>
        <dbReference type="Proteomes" id="UP000263993"/>
    </source>
</evidence>
<feature type="transmembrane region" description="Helical" evidence="8">
    <location>
        <begin position="237"/>
        <end position="258"/>
    </location>
</feature>
<gene>
    <name evidence="9" type="ORF">DXH78_11385</name>
</gene>
<feature type="binding site" evidence="7">
    <location>
        <position position="216"/>
    </location>
    <ligand>
        <name>Mg(2+)</name>
        <dbReference type="ChEBI" id="CHEBI:18420"/>
    </ligand>
</feature>
<dbReference type="Proteomes" id="UP000263993">
    <property type="component" value="Unassembled WGS sequence"/>
</dbReference>
<dbReference type="InterPro" id="IPR000715">
    <property type="entry name" value="Glycosyl_transferase_4"/>
</dbReference>
<proteinExistence type="predicted"/>
<dbReference type="AlphaFoldDB" id="A0A371BC29"/>
<keyword evidence="3 9" id="KW-0808">Transferase</keyword>
<dbReference type="OrthoDB" id="9783652at2"/>